<dbReference type="AlphaFoldDB" id="A0AA35M252"/>
<gene>
    <name evidence="2" type="ORF">CCHLO57077_00013817</name>
</gene>
<dbReference type="InterPro" id="IPR000845">
    <property type="entry name" value="Nucleoside_phosphorylase_d"/>
</dbReference>
<dbReference type="GO" id="GO:0009116">
    <property type="term" value="P:nucleoside metabolic process"/>
    <property type="evidence" value="ECO:0007669"/>
    <property type="project" value="InterPro"/>
</dbReference>
<dbReference type="Proteomes" id="UP001160390">
    <property type="component" value="Unassembled WGS sequence"/>
</dbReference>
<reference evidence="2" key="1">
    <citation type="submission" date="2023-01" db="EMBL/GenBank/DDBJ databases">
        <authorList>
            <person name="Piombo E."/>
        </authorList>
    </citation>
    <scope>NUCLEOTIDE SEQUENCE</scope>
</reference>
<evidence type="ECO:0000259" key="1">
    <source>
        <dbReference type="Pfam" id="PF01048"/>
    </source>
</evidence>
<name>A0AA35M252_9HYPO</name>
<sequence>MSDASVDQSALSPQAYTVGLITALPVEYAAVVEMLDERHQSPEFQGEVNAQYTSGRIHSHHVVIACLPAGEPGLASATTVASEMTGHFPNIKYRLLVGIGGGIPRDIDIRLGDVAVSQPSHGHAGVVQFDLGKRLPNGRFQQTSHFNKPPRPLLHALSEVQRKHMLDEGSFTEYLSQLGERRAKFRREKAGPDCLFPSGYPHKRGNNCDRCSKKMLVEREPRSEEDLVQVHYGTIASSNSLIRDGIERDKIYEDLGGNILCFEMEAAGLMNNFPCLVIRGICDYADSHKNKRWQPFAAATAAAYAKELLQVISSKKEAKSDETPGKSFIIYSIFSHHIMPTPWILPFNRNPHFTGRYKLLQRLQYCLNDPQNHPSIAIYGIGGTGKSAAAVEFAYQARKGNPSLAVFWVSSFTKERFLESYREIALQLKISKTEDCDDHVLKRVRKKLSEDPIRRWLMIVDNVDDSSVLFDANDSGGRLYDYLPHNAQGTILFTTRTRKIAIDVAPHDAWSLGEMDCCKGKQLLRKLFGTERELADDALDKFLQMVISHPLAIIQAIAFIRKNGVSLERYMELFEKSRSSQTELLREDFNDPNRDRESRNAVFLTWEIYFMRIEQEDKVAAFYLGFLACIAPQNIPRAIFPPAQSEIIAEKALGTLKAYSFLSKRTDGDIYDVHPLIPGIVQEHLRESGGWNAITAGSLLWLRCLIPEGGYENLKEYPAFLPHGKAFADIPQLRSHPEVLFLLGSIGQCYNTLGQGAIAIQIFEDALERFKQPFGPKDLRTLYTMHLLGKAFQTHKSYKEAARTLEELLILQKEAIGEEDPRTLVTRSTLASVYQSQGKWQEAKRLCLQVMESRKRVLGEDHPHVQSSEMDLALLYRDQDRWAEAEILLLQALGRTSLTPRNDFTNSMFIKSQLAFIYQCEGRWKEAEEIGSQLITDSKQILGEDHPDTLEVLASMSGIYQGQNRWSEAEETLLRVIETRKNILGDEHPDVLAAQTNLGLVYQKQGELQKAEDLQVKLTAVMKSVFDHDELDLLVAQGNLAFTYHRQERWADAEKLLLELVKVMSQTLGDEHSETLKVKMNLSITYRSLQLLEKAEELQMEVVRTRRRVLGDTHPCTLESMHSLALTLMRSCRFSEAMELVGSARGNFSEGYPPGDQPSITIRCWDTAEESLWKQAINQGLFAFLFEFNAINIKDVSVASRI</sequence>
<dbReference type="Pfam" id="PF13424">
    <property type="entry name" value="TPR_12"/>
    <property type="match status" value="4"/>
</dbReference>
<proteinExistence type="predicted"/>
<dbReference type="SUPFAM" id="SSF52540">
    <property type="entry name" value="P-loop containing nucleoside triphosphate hydrolases"/>
    <property type="match status" value="1"/>
</dbReference>
<dbReference type="Pfam" id="PF13374">
    <property type="entry name" value="TPR_10"/>
    <property type="match status" value="1"/>
</dbReference>
<dbReference type="Gene3D" id="3.40.50.1580">
    <property type="entry name" value="Nucleoside phosphorylase domain"/>
    <property type="match status" value="1"/>
</dbReference>
<dbReference type="InterPro" id="IPR053137">
    <property type="entry name" value="NLR-like"/>
</dbReference>
<dbReference type="SUPFAM" id="SSF53167">
    <property type="entry name" value="Purine and uridine phosphorylases"/>
    <property type="match status" value="1"/>
</dbReference>
<dbReference type="SMART" id="SM00028">
    <property type="entry name" value="TPR"/>
    <property type="match status" value="5"/>
</dbReference>
<dbReference type="Pfam" id="PF01048">
    <property type="entry name" value="PNP_UDP_1"/>
    <property type="match status" value="1"/>
</dbReference>
<dbReference type="PANTHER" id="PTHR46082:SF11">
    <property type="entry name" value="AAA+ ATPASE DOMAIN-CONTAINING PROTEIN-RELATED"/>
    <property type="match status" value="1"/>
</dbReference>
<dbReference type="InterPro" id="IPR011990">
    <property type="entry name" value="TPR-like_helical_dom_sf"/>
</dbReference>
<organism evidence="2 3">
    <name type="scientific">Clonostachys chloroleuca</name>
    <dbReference type="NCBI Taxonomy" id="1926264"/>
    <lineage>
        <taxon>Eukaryota</taxon>
        <taxon>Fungi</taxon>
        <taxon>Dikarya</taxon>
        <taxon>Ascomycota</taxon>
        <taxon>Pezizomycotina</taxon>
        <taxon>Sordariomycetes</taxon>
        <taxon>Hypocreomycetidae</taxon>
        <taxon>Hypocreales</taxon>
        <taxon>Bionectriaceae</taxon>
        <taxon>Clonostachys</taxon>
    </lineage>
</organism>
<dbReference type="GO" id="GO:0003824">
    <property type="term" value="F:catalytic activity"/>
    <property type="evidence" value="ECO:0007669"/>
    <property type="project" value="InterPro"/>
</dbReference>
<comment type="caution">
    <text evidence="2">The sequence shown here is derived from an EMBL/GenBank/DDBJ whole genome shotgun (WGS) entry which is preliminary data.</text>
</comment>
<dbReference type="PANTHER" id="PTHR46082">
    <property type="entry name" value="ATP/GTP-BINDING PROTEIN-RELATED"/>
    <property type="match status" value="1"/>
</dbReference>
<dbReference type="Gene3D" id="3.40.50.300">
    <property type="entry name" value="P-loop containing nucleotide triphosphate hydrolases"/>
    <property type="match status" value="1"/>
</dbReference>
<keyword evidence="3" id="KW-1185">Reference proteome</keyword>
<protein>
    <recommendedName>
        <fullName evidence="1">Nucleoside phosphorylase domain-containing protein</fullName>
    </recommendedName>
</protein>
<dbReference type="InterPro" id="IPR035994">
    <property type="entry name" value="Nucleoside_phosphorylase_sf"/>
</dbReference>
<evidence type="ECO:0000313" key="2">
    <source>
        <dbReference type="EMBL" id="CAI6088992.1"/>
    </source>
</evidence>
<evidence type="ECO:0000313" key="3">
    <source>
        <dbReference type="Proteomes" id="UP001160390"/>
    </source>
</evidence>
<feature type="domain" description="Nucleoside phosphorylase" evidence="1">
    <location>
        <begin position="17"/>
        <end position="309"/>
    </location>
</feature>
<dbReference type="InterPro" id="IPR019734">
    <property type="entry name" value="TPR_rpt"/>
</dbReference>
<dbReference type="EMBL" id="CABFNP030000902">
    <property type="protein sequence ID" value="CAI6088992.1"/>
    <property type="molecule type" value="Genomic_DNA"/>
</dbReference>
<dbReference type="InterPro" id="IPR027417">
    <property type="entry name" value="P-loop_NTPase"/>
</dbReference>
<dbReference type="Gene3D" id="1.25.40.10">
    <property type="entry name" value="Tetratricopeptide repeat domain"/>
    <property type="match status" value="3"/>
</dbReference>
<dbReference type="SUPFAM" id="SSF48452">
    <property type="entry name" value="TPR-like"/>
    <property type="match status" value="3"/>
</dbReference>
<accession>A0AA35M252</accession>